<dbReference type="EMBL" id="BK015755">
    <property type="protein sequence ID" value="DAE23579.1"/>
    <property type="molecule type" value="Genomic_DNA"/>
</dbReference>
<name>A0A8S5QXI0_9CAUD</name>
<proteinExistence type="predicted"/>
<reference evidence="1" key="1">
    <citation type="journal article" date="2021" name="Proc. Natl. Acad. Sci. U.S.A.">
        <title>A Catalog of Tens of Thousands of Viruses from Human Metagenomes Reveals Hidden Associations with Chronic Diseases.</title>
        <authorList>
            <person name="Tisza M.J."/>
            <person name="Buck C.B."/>
        </authorList>
    </citation>
    <scope>NUCLEOTIDE SEQUENCE</scope>
    <source>
        <strain evidence="1">CtyWv1</strain>
    </source>
</reference>
<accession>A0A8S5QXI0</accession>
<evidence type="ECO:0000313" key="1">
    <source>
        <dbReference type="EMBL" id="DAE23579.1"/>
    </source>
</evidence>
<sequence length="43" mass="4939">MGYERCSESCSHYGECSDCKSWFIPAGQYPCNKCKYLNVKPPK</sequence>
<protein>
    <submittedName>
        <fullName evidence="1">Zinc-ribbon protein</fullName>
    </submittedName>
</protein>
<organism evidence="1">
    <name type="scientific">Myoviridae sp. ctyWv1</name>
    <dbReference type="NCBI Taxonomy" id="2826718"/>
    <lineage>
        <taxon>Viruses</taxon>
        <taxon>Duplodnaviria</taxon>
        <taxon>Heunggongvirae</taxon>
        <taxon>Uroviricota</taxon>
        <taxon>Caudoviricetes</taxon>
    </lineage>
</organism>